<evidence type="ECO:0000256" key="1">
    <source>
        <dbReference type="SAM" id="MobiDB-lite"/>
    </source>
</evidence>
<dbReference type="OrthoDB" id="8909055at2"/>
<dbReference type="AlphaFoldDB" id="A0A106BN09"/>
<sequence>MDIDLLEEAKKRPFAEKLQLVEDLWDAIAAEAAQKRLSDAQRQLLEARLRESDANPDDGKPWDEVRAEIERSL</sequence>
<keyword evidence="3" id="KW-1185">Reference proteome</keyword>
<accession>A0A106BN09</accession>
<proteinExistence type="predicted"/>
<reference evidence="2 3" key="1">
    <citation type="journal article" date="2015" name="Appl. Environ. Microbiol.">
        <title>Aerobic and Anaerobic Thiosulfate Oxidation by a Cold-Adapted, Subglacial Chemoautotroph.</title>
        <authorList>
            <person name="Harrold Z.R."/>
            <person name="Skidmore M.L."/>
            <person name="Hamilton T.L."/>
            <person name="Desch L."/>
            <person name="Amada K."/>
            <person name="van Gelder W."/>
            <person name="Glover K."/>
            <person name="Roden E.E."/>
            <person name="Boyd E.S."/>
        </authorList>
    </citation>
    <scope>NUCLEOTIDE SEQUENCE [LARGE SCALE GENOMIC DNA]</scope>
    <source>
        <strain evidence="2 3">RG</strain>
    </source>
</reference>
<evidence type="ECO:0000313" key="3">
    <source>
        <dbReference type="Proteomes" id="UP000064243"/>
    </source>
</evidence>
<dbReference type="Proteomes" id="UP000064243">
    <property type="component" value="Unassembled WGS sequence"/>
</dbReference>
<gene>
    <name evidence="2" type="ORF">ABW22_09845</name>
</gene>
<name>A0A106BN09_THIDE</name>
<feature type="region of interest" description="Disordered" evidence="1">
    <location>
        <begin position="48"/>
        <end position="73"/>
    </location>
</feature>
<dbReference type="RefSeq" id="WP_059755654.1">
    <property type="nucleotide sequence ID" value="NZ_LDUG01000025.1"/>
</dbReference>
<dbReference type="NCBIfam" id="TIGR02574">
    <property type="entry name" value="stabl_TIGR02574"/>
    <property type="match status" value="1"/>
</dbReference>
<dbReference type="InterPro" id="IPR013406">
    <property type="entry name" value="CHP02574_addiction_mod"/>
</dbReference>
<protein>
    <recommendedName>
        <fullName evidence="4">Addiction module protein</fullName>
    </recommendedName>
</protein>
<dbReference type="Pfam" id="PF09720">
    <property type="entry name" value="Unstab_antitox"/>
    <property type="match status" value="1"/>
</dbReference>
<evidence type="ECO:0000313" key="2">
    <source>
        <dbReference type="EMBL" id="KVW95470.1"/>
    </source>
</evidence>
<organism evidence="2 3">
    <name type="scientific">Thiobacillus denitrificans</name>
    <dbReference type="NCBI Taxonomy" id="36861"/>
    <lineage>
        <taxon>Bacteria</taxon>
        <taxon>Pseudomonadati</taxon>
        <taxon>Pseudomonadota</taxon>
        <taxon>Betaproteobacteria</taxon>
        <taxon>Nitrosomonadales</taxon>
        <taxon>Thiobacillaceae</taxon>
        <taxon>Thiobacillus</taxon>
    </lineage>
</organism>
<dbReference type="EMBL" id="LDUG01000025">
    <property type="protein sequence ID" value="KVW95470.1"/>
    <property type="molecule type" value="Genomic_DNA"/>
</dbReference>
<comment type="caution">
    <text evidence="2">The sequence shown here is derived from an EMBL/GenBank/DDBJ whole genome shotgun (WGS) entry which is preliminary data.</text>
</comment>
<evidence type="ECO:0008006" key="4">
    <source>
        <dbReference type="Google" id="ProtNLM"/>
    </source>
</evidence>
<dbReference type="PATRIC" id="fig|36861.3.peg.1629"/>